<evidence type="ECO:0000256" key="6">
    <source>
        <dbReference type="PROSITE-ProRule" id="PRU00302"/>
    </source>
</evidence>
<dbReference type="Pfam" id="PF17517">
    <property type="entry name" value="IgGFc_binding"/>
    <property type="match status" value="1"/>
</dbReference>
<evidence type="ECO:0000313" key="13">
    <source>
        <dbReference type="Proteomes" id="UP000887568"/>
    </source>
</evidence>
<dbReference type="RefSeq" id="XP_038056065.1">
    <property type="nucleotide sequence ID" value="XM_038200137.1"/>
</dbReference>
<feature type="domain" description="VWFD" evidence="11">
    <location>
        <begin position="815"/>
        <end position="1006"/>
    </location>
</feature>
<evidence type="ECO:0000256" key="2">
    <source>
        <dbReference type="ARBA" id="ARBA00022692"/>
    </source>
</evidence>
<dbReference type="InterPro" id="IPR056619">
    <property type="entry name" value="C8-3_MUC4"/>
</dbReference>
<feature type="disulfide bond" evidence="6">
    <location>
        <begin position="1111"/>
        <end position="1138"/>
    </location>
</feature>
<dbReference type="Proteomes" id="UP000887568">
    <property type="component" value="Unplaced"/>
</dbReference>
<dbReference type="Pfam" id="PF23263">
    <property type="entry name" value="C8-3_MUC4"/>
    <property type="match status" value="1"/>
</dbReference>
<keyword evidence="2 7" id="KW-0812">Transmembrane</keyword>
<dbReference type="SUPFAM" id="SSF57535">
    <property type="entry name" value="Complement control module/SCR domain"/>
    <property type="match status" value="1"/>
</dbReference>
<organism evidence="12 13">
    <name type="scientific">Patiria miniata</name>
    <name type="common">Bat star</name>
    <name type="synonym">Asterina miniata</name>
    <dbReference type="NCBI Taxonomy" id="46514"/>
    <lineage>
        <taxon>Eukaryota</taxon>
        <taxon>Metazoa</taxon>
        <taxon>Echinodermata</taxon>
        <taxon>Eleutherozoa</taxon>
        <taxon>Asterozoa</taxon>
        <taxon>Asteroidea</taxon>
        <taxon>Valvatacea</taxon>
        <taxon>Valvatida</taxon>
        <taxon>Asterinidae</taxon>
        <taxon>Patiria</taxon>
    </lineage>
</organism>
<evidence type="ECO:0000259" key="11">
    <source>
        <dbReference type="PROSITE" id="PS51233"/>
    </source>
</evidence>
<keyword evidence="4 7" id="KW-0472">Membrane</keyword>
<evidence type="ECO:0000256" key="7">
    <source>
        <dbReference type="SAM" id="Phobius"/>
    </source>
</evidence>
<dbReference type="InterPro" id="IPR001846">
    <property type="entry name" value="VWF_type-D"/>
</dbReference>
<dbReference type="SMART" id="SM00216">
    <property type="entry name" value="VWD"/>
    <property type="match status" value="1"/>
</dbReference>
<keyword evidence="5 6" id="KW-1015">Disulfide bond</keyword>
<dbReference type="AlphaFoldDB" id="A0A913ZXN0"/>
<dbReference type="InterPro" id="IPR035234">
    <property type="entry name" value="IgGFc-bd_N"/>
</dbReference>
<dbReference type="SMART" id="SM00032">
    <property type="entry name" value="CCP"/>
    <property type="match status" value="1"/>
</dbReference>
<dbReference type="SMART" id="SM00723">
    <property type="entry name" value="AMOP"/>
    <property type="match status" value="1"/>
</dbReference>
<dbReference type="GeneID" id="119728061"/>
<dbReference type="InterPro" id="IPR051495">
    <property type="entry name" value="Epithelial_Barrier/Signaling"/>
</dbReference>
<dbReference type="InterPro" id="IPR014756">
    <property type="entry name" value="Ig_E-set"/>
</dbReference>
<comment type="subcellular location">
    <subcellularLocation>
        <location evidence="1">Membrane</location>
    </subcellularLocation>
</comment>
<evidence type="ECO:0000256" key="3">
    <source>
        <dbReference type="ARBA" id="ARBA00022989"/>
    </source>
</evidence>
<dbReference type="EnsemblMetazoa" id="XM_038200137.1">
    <property type="protein sequence ID" value="XP_038056065.1"/>
    <property type="gene ID" value="LOC119728061"/>
</dbReference>
<dbReference type="Pfam" id="PF00084">
    <property type="entry name" value="Sushi"/>
    <property type="match status" value="1"/>
</dbReference>
<dbReference type="Pfam" id="PF03782">
    <property type="entry name" value="AMOP"/>
    <property type="match status" value="1"/>
</dbReference>
<dbReference type="InterPro" id="IPR000436">
    <property type="entry name" value="Sushi_SCR_CCP_dom"/>
</dbReference>
<feature type="chain" id="PRO_5036895661" evidence="8">
    <location>
        <begin position="24"/>
        <end position="1185"/>
    </location>
</feature>
<feature type="domain" description="AMOP" evidence="9">
    <location>
        <begin position="667"/>
        <end position="803"/>
    </location>
</feature>
<reference evidence="12" key="1">
    <citation type="submission" date="2022-11" db="UniProtKB">
        <authorList>
            <consortium name="EnsemblMetazoa"/>
        </authorList>
    </citation>
    <scope>IDENTIFICATION</scope>
</reference>
<dbReference type="CDD" id="cd00033">
    <property type="entry name" value="CCP"/>
    <property type="match status" value="1"/>
</dbReference>
<keyword evidence="3 7" id="KW-1133">Transmembrane helix</keyword>
<dbReference type="OrthoDB" id="6051552at2759"/>
<feature type="signal peptide" evidence="8">
    <location>
        <begin position="1"/>
        <end position="23"/>
    </location>
</feature>
<dbReference type="SUPFAM" id="SSF81296">
    <property type="entry name" value="E set domains"/>
    <property type="match status" value="1"/>
</dbReference>
<evidence type="ECO:0000313" key="12">
    <source>
        <dbReference type="EnsemblMetazoa" id="XP_038056065.1"/>
    </source>
</evidence>
<sequence length="1185" mass="128676">MEDHLFWSVIIIVLALHERHASALALDLQLPANKQPQCIGTSRGKRFILGFNDILMGSTLNLAILVVAFSNQQTSVTISSKYQVEGKPFGESFEIEAGGFRRISVPVELIMNGNERSLKGVDVAASSDVSVYSLMYQHYITDGFLVIPTNNLGTQYVVMTSNPVSIWRSQFAVLGAEDFTSVQVTLRGAVTFEGQSYSPGDVLRFTVNNLEAVQIQGQSSEDLTGSIIQSDKPVAVFSGNECVNHPGSACDVVTEQLVPVKSWGQKHIYTAARSDDDNIYRIVAYFSETNLTIPGIEDQSLEPGEFWEGRLSGSGLVTSSKPALMMQHLASINGRTVDPSSIQVPAEEHFDFVFGFTTPPISAGGGSDGFYNFISIIVRNNGRPTVFLNGSPINNISAEFDVPNTDYISLTVQLPRGEGVYFVEQTDPQSAPLSVIVYGYEFIETYGYAAGLSLPTNKQVLSLTPYYLRELGGELFTVTVPCLQTNAISLQDAKCKFATSLGDVLVPGERTDSYTVICITPTLYKNGLTPVYVSLDDGESFPYSGNVYVASEEDLAPLVQIQQMKSEYGNGIVDLTLDDPIIISWDPKSIGEGVSHVTVMTQATDYDSEGNPVLMEGVTVKSNVSNNGRLTIHASELESLTGDDLSLQALYLTPSAVQKRAIPIVIVLARRIYKVYKIVKRTCTISKYLFKTTVPTGLPACPCNTAQAGQDLNIQEANFANSFFHPGAENCYRSINSLPNGAGQQCCYGKDGNILVGPPGGGTADRYGPGGFWNTIWHQWFDVLPFICLCKLSNNCKEYYKYRPSDDCSDYDPPRPAGGTGDPHLTSLDGYKFTFNGAGEFLMASSAVHNLTFQARMERYRNTNASVYTAFVLQTNDSSKVQVQMSNMNETLILVDGEPLRLDSIPVKVQRLPGVQIRFNSVLTKINIAFSAGIAVTVNIDTDVMSFIAELGAKFQGQVQGLLGNLNGNPDDDLQFPNGTILEPGSSLRELHDFGLEWLVAQEDTIFTYISPFDYSTYHFPEFSPTFEIPDLNQVSQEIKDLCGDSIECVFDAVTTGSLSFANETLVQESTISEVQKGLVKIVSCGYPGDVENGSVSGSIYLVNATVDVACDDGFTLTGSSSLICLEDGQWSSDLPVCAKGGEVEGLSSGIVAAIGLGCSLAVLVAVGGLIFFTMQRKYSKKGRE</sequence>
<feature type="domain" description="Sushi" evidence="10">
    <location>
        <begin position="1083"/>
        <end position="1140"/>
    </location>
</feature>
<dbReference type="PROSITE" id="PS50923">
    <property type="entry name" value="SUSHI"/>
    <property type="match status" value="1"/>
</dbReference>
<accession>A0A913ZXN0</accession>
<keyword evidence="13" id="KW-1185">Reference proteome</keyword>
<keyword evidence="8" id="KW-0732">Signal</keyword>
<evidence type="ECO:0000256" key="4">
    <source>
        <dbReference type="ARBA" id="ARBA00023136"/>
    </source>
</evidence>
<dbReference type="Pfam" id="PF00094">
    <property type="entry name" value="VWD"/>
    <property type="match status" value="1"/>
</dbReference>
<dbReference type="Gene3D" id="2.10.70.10">
    <property type="entry name" value="Complement Module, domain 1"/>
    <property type="match status" value="1"/>
</dbReference>
<evidence type="ECO:0000256" key="5">
    <source>
        <dbReference type="ARBA" id="ARBA00023157"/>
    </source>
</evidence>
<dbReference type="PANTHER" id="PTHR13802">
    <property type="entry name" value="MUCIN 4-RELATED"/>
    <property type="match status" value="1"/>
</dbReference>
<dbReference type="InterPro" id="IPR035976">
    <property type="entry name" value="Sushi/SCR/CCP_sf"/>
</dbReference>
<dbReference type="InterPro" id="IPR005533">
    <property type="entry name" value="AMOP_dom"/>
</dbReference>
<dbReference type="PANTHER" id="PTHR13802:SF52">
    <property type="entry name" value="MUCIN-4"/>
    <property type="match status" value="1"/>
</dbReference>
<dbReference type="PROSITE" id="PS51233">
    <property type="entry name" value="VWFD"/>
    <property type="match status" value="1"/>
</dbReference>
<evidence type="ECO:0000259" key="9">
    <source>
        <dbReference type="PROSITE" id="PS50856"/>
    </source>
</evidence>
<comment type="caution">
    <text evidence="6">Lacks conserved residue(s) required for the propagation of feature annotation.</text>
</comment>
<name>A0A913ZXN0_PATMI</name>
<proteinExistence type="predicted"/>
<evidence type="ECO:0000256" key="8">
    <source>
        <dbReference type="SAM" id="SignalP"/>
    </source>
</evidence>
<feature type="transmembrane region" description="Helical" evidence="7">
    <location>
        <begin position="1151"/>
        <end position="1175"/>
    </location>
</feature>
<keyword evidence="6" id="KW-0768">Sushi</keyword>
<dbReference type="GO" id="GO:0016020">
    <property type="term" value="C:membrane"/>
    <property type="evidence" value="ECO:0007669"/>
    <property type="project" value="UniProtKB-SubCell"/>
</dbReference>
<protein>
    <submittedName>
        <fullName evidence="12">Uncharacterized protein</fullName>
    </submittedName>
</protein>
<evidence type="ECO:0000256" key="1">
    <source>
        <dbReference type="ARBA" id="ARBA00004370"/>
    </source>
</evidence>
<evidence type="ECO:0000259" key="10">
    <source>
        <dbReference type="PROSITE" id="PS50923"/>
    </source>
</evidence>
<dbReference type="PROSITE" id="PS50856">
    <property type="entry name" value="AMOP"/>
    <property type="match status" value="1"/>
</dbReference>